<name>A0A1B4LJ93_9BURK</name>
<dbReference type="AlphaFoldDB" id="A0A1B4LJ93"/>
<evidence type="ECO:0008006" key="3">
    <source>
        <dbReference type="Google" id="ProtNLM"/>
    </source>
</evidence>
<gene>
    <name evidence="1" type="ORF">WJ35_19785</name>
</gene>
<dbReference type="InterPro" id="IPR036520">
    <property type="entry name" value="UPF0759_sf"/>
</dbReference>
<accession>A0A1B4LJ93</accession>
<sequence>MTSPSARIHIGISGWRYAGWRGTFYPQGLKQADELRYAASRLQTIEINGTHYSLQSLASWRRWYDETPPGFTFAVKGARYLTHMLRFRDETATVACANFFAQGLLALNDKLGPFLWQFPPSLRFDPDHMEHFLGLLPHDTGAALALAQRHDGRVRTPYLQIDRKRALRHAIEVRHASFVDPAFVKLLRRHAVALVVSDSTEPWPQFEDLSADFVYMRLHGTETKYSGEYSDASLARWAQRIETWSRGAQPADARLAAPDLAPPRAHARGVYCYFDNDTKTRAPFDARRLMARLGVRAHDATVAADSAPQAEPQPQGEER</sequence>
<dbReference type="SUPFAM" id="SSF117396">
    <property type="entry name" value="TM1631-like"/>
    <property type="match status" value="1"/>
</dbReference>
<dbReference type="PANTHER" id="PTHR30348">
    <property type="entry name" value="UNCHARACTERIZED PROTEIN YECE"/>
    <property type="match status" value="1"/>
</dbReference>
<protein>
    <recommendedName>
        <fullName evidence="3">DUF72 domain-containing protein</fullName>
    </recommendedName>
</protein>
<dbReference type="RefSeq" id="WP_069239761.1">
    <property type="nucleotide sequence ID" value="NZ_CP013421.1"/>
</dbReference>
<evidence type="ECO:0000313" key="2">
    <source>
        <dbReference type="Proteomes" id="UP000243680"/>
    </source>
</evidence>
<dbReference type="PANTHER" id="PTHR30348:SF4">
    <property type="entry name" value="DUF72 DOMAIN-CONTAINING PROTEIN"/>
    <property type="match status" value="1"/>
</dbReference>
<evidence type="ECO:0000313" key="1">
    <source>
        <dbReference type="EMBL" id="AOJ77242.1"/>
    </source>
</evidence>
<dbReference type="Pfam" id="PF01904">
    <property type="entry name" value="DUF72"/>
    <property type="match status" value="1"/>
</dbReference>
<reference evidence="1 2" key="1">
    <citation type="submission" date="2015-12" db="EMBL/GenBank/DDBJ databases">
        <title>Diversity of Burkholderia near neighbor genomes.</title>
        <authorList>
            <person name="Sahl J."/>
            <person name="Wagner D."/>
            <person name="Keim P."/>
        </authorList>
    </citation>
    <scope>NUCLEOTIDE SEQUENCE [LARGE SCALE GENOMIC DNA]</scope>
    <source>
        <strain evidence="1 2">MSMB0783</strain>
    </source>
</reference>
<organism evidence="1 2">
    <name type="scientific">Burkholderia ubonensis</name>
    <dbReference type="NCBI Taxonomy" id="101571"/>
    <lineage>
        <taxon>Bacteria</taxon>
        <taxon>Pseudomonadati</taxon>
        <taxon>Pseudomonadota</taxon>
        <taxon>Betaproteobacteria</taxon>
        <taxon>Burkholderiales</taxon>
        <taxon>Burkholderiaceae</taxon>
        <taxon>Burkholderia</taxon>
        <taxon>Burkholderia cepacia complex</taxon>
    </lineage>
</organism>
<dbReference type="Proteomes" id="UP000243680">
    <property type="component" value="Chromosome 3"/>
</dbReference>
<dbReference type="EMBL" id="CP013421">
    <property type="protein sequence ID" value="AOJ77242.1"/>
    <property type="molecule type" value="Genomic_DNA"/>
</dbReference>
<proteinExistence type="predicted"/>
<dbReference type="Gene3D" id="3.20.20.410">
    <property type="entry name" value="Protein of unknown function UPF0759"/>
    <property type="match status" value="1"/>
</dbReference>
<dbReference type="InterPro" id="IPR002763">
    <property type="entry name" value="DUF72"/>
</dbReference>